<dbReference type="KEGG" id="capn:CBG49_11775"/>
<protein>
    <submittedName>
        <fullName evidence="3">DUF4834 domain-containing protein</fullName>
    </submittedName>
</protein>
<keyword evidence="2" id="KW-0812">Transmembrane</keyword>
<dbReference type="RefSeq" id="WP_088594623.1">
    <property type="nucleotide sequence ID" value="NZ_CP022022.1"/>
</dbReference>
<keyword evidence="2" id="KW-0472">Membrane</keyword>
<accession>A0A1Z4BQW6</accession>
<dbReference type="AlphaFoldDB" id="A0A1Z4BQW6"/>
<evidence type="ECO:0000256" key="2">
    <source>
        <dbReference type="SAM" id="Phobius"/>
    </source>
</evidence>
<feature type="compositionally biased region" description="Polar residues" evidence="1">
    <location>
        <begin position="99"/>
        <end position="121"/>
    </location>
</feature>
<dbReference type="EMBL" id="CP022022">
    <property type="protein sequence ID" value="ASF43701.1"/>
    <property type="molecule type" value="Genomic_DNA"/>
</dbReference>
<feature type="transmembrane region" description="Helical" evidence="2">
    <location>
        <begin position="41"/>
        <end position="59"/>
    </location>
</feature>
<evidence type="ECO:0000313" key="3">
    <source>
        <dbReference type="EMBL" id="ASF43701.1"/>
    </source>
</evidence>
<reference evidence="4" key="1">
    <citation type="submission" date="2017-06" db="EMBL/GenBank/DDBJ databases">
        <title>Complete genome sequence of Capnocytophaga sp. KCOM 1579 (=ChDC OS43) isolated from a human refractory periapical abscess lesion.</title>
        <authorList>
            <person name="Kook J.-K."/>
            <person name="Park S.-N."/>
            <person name="Lim Y.K."/>
            <person name="Roh H."/>
        </authorList>
    </citation>
    <scope>NUCLEOTIDE SEQUENCE [LARGE SCALE GENOMIC DNA]</scope>
    <source>
        <strain evidence="4">ChDC OS43</strain>
    </source>
</reference>
<keyword evidence="4" id="KW-1185">Reference proteome</keyword>
<dbReference type="Proteomes" id="UP000197007">
    <property type="component" value="Chromosome"/>
</dbReference>
<feature type="compositionally biased region" description="Low complexity" evidence="1">
    <location>
        <begin position="86"/>
        <end position="97"/>
    </location>
</feature>
<sequence length="133" mass="15863">MNNEQKYTEIYKFANLLISFYLCPNETKKIEMMAEASFTGFIRTILIIILIFLGIRILMRAFAPSIMRFFLTRMSQRMQKEFERAQNQYQQNTYEQNRSQRQAGEQTIINNNPHSKNPQATKQVGEYIDYEEI</sequence>
<organism evidence="3 4">
    <name type="scientific">Capnocytophaga endodontalis</name>
    <dbReference type="NCBI Taxonomy" id="2708117"/>
    <lineage>
        <taxon>Bacteria</taxon>
        <taxon>Pseudomonadati</taxon>
        <taxon>Bacteroidota</taxon>
        <taxon>Flavobacteriia</taxon>
        <taxon>Flavobacteriales</taxon>
        <taxon>Flavobacteriaceae</taxon>
        <taxon>Capnocytophaga</taxon>
    </lineage>
</organism>
<gene>
    <name evidence="3" type="ORF">CBG49_11775</name>
</gene>
<keyword evidence="2" id="KW-1133">Transmembrane helix</keyword>
<name>A0A1Z4BQW6_9FLAO</name>
<evidence type="ECO:0000256" key="1">
    <source>
        <dbReference type="SAM" id="MobiDB-lite"/>
    </source>
</evidence>
<feature type="region of interest" description="Disordered" evidence="1">
    <location>
        <begin position="85"/>
        <end position="121"/>
    </location>
</feature>
<dbReference type="InterPro" id="IPR032272">
    <property type="entry name" value="DUF4834"/>
</dbReference>
<dbReference type="Pfam" id="PF16118">
    <property type="entry name" value="DUF4834"/>
    <property type="match status" value="1"/>
</dbReference>
<proteinExistence type="predicted"/>
<evidence type="ECO:0000313" key="4">
    <source>
        <dbReference type="Proteomes" id="UP000197007"/>
    </source>
</evidence>